<dbReference type="SUPFAM" id="SSF55961">
    <property type="entry name" value="Bet v1-like"/>
    <property type="match status" value="1"/>
</dbReference>
<dbReference type="PANTHER" id="PTHR12901:SF10">
    <property type="entry name" value="COENZYME Q-BINDING PROTEIN COQ10, MITOCHONDRIAL"/>
    <property type="match status" value="1"/>
</dbReference>
<dbReference type="Gene3D" id="3.30.530.20">
    <property type="match status" value="1"/>
</dbReference>
<dbReference type="Pfam" id="PF03364">
    <property type="entry name" value="Polyketide_cyc"/>
    <property type="match status" value="1"/>
</dbReference>
<reference evidence="3 4" key="1">
    <citation type="submission" date="2016-10" db="EMBL/GenBank/DDBJ databases">
        <authorList>
            <person name="de Groot N.N."/>
        </authorList>
    </citation>
    <scope>NUCLEOTIDE SEQUENCE [LARGE SCALE GENOMIC DNA]</scope>
    <source>
        <strain evidence="3 4">R-24608</strain>
    </source>
</reference>
<dbReference type="InterPro" id="IPR005031">
    <property type="entry name" value="COQ10_START"/>
</dbReference>
<comment type="similarity">
    <text evidence="1">Belongs to the ribosome association toxin RatA family.</text>
</comment>
<evidence type="ECO:0000259" key="2">
    <source>
        <dbReference type="Pfam" id="PF03364"/>
    </source>
</evidence>
<protein>
    <submittedName>
        <fullName evidence="3">Ribosome association toxin PasT (RatA) of the RatAB toxin-antitoxin module</fullName>
    </submittedName>
</protein>
<dbReference type="RefSeq" id="WP_054255753.1">
    <property type="nucleotide sequence ID" value="NZ_CYIG01000009.1"/>
</dbReference>
<dbReference type="STRING" id="343013.SAMN04489707_100579"/>
<dbReference type="GO" id="GO:0048039">
    <property type="term" value="F:ubiquinone binding"/>
    <property type="evidence" value="ECO:0007669"/>
    <property type="project" value="InterPro"/>
</dbReference>
<evidence type="ECO:0000313" key="4">
    <source>
        <dbReference type="Proteomes" id="UP000183656"/>
    </source>
</evidence>
<accession>A0A1I7GFH3</accession>
<gene>
    <name evidence="3" type="ORF">SAMN04489707_100579</name>
</gene>
<dbReference type="AlphaFoldDB" id="A0A1I7GFH3"/>
<dbReference type="Proteomes" id="UP000183656">
    <property type="component" value="Unassembled WGS sequence"/>
</dbReference>
<dbReference type="EMBL" id="FPBX01000005">
    <property type="protein sequence ID" value="SFU47247.1"/>
    <property type="molecule type" value="Genomic_DNA"/>
</dbReference>
<evidence type="ECO:0000256" key="1">
    <source>
        <dbReference type="ARBA" id="ARBA00008918"/>
    </source>
</evidence>
<dbReference type="InterPro" id="IPR044996">
    <property type="entry name" value="COQ10-like"/>
</dbReference>
<keyword evidence="4" id="KW-1185">Reference proteome</keyword>
<proteinExistence type="inferred from homology"/>
<dbReference type="InterPro" id="IPR023393">
    <property type="entry name" value="START-like_dom_sf"/>
</dbReference>
<dbReference type="GO" id="GO:0045333">
    <property type="term" value="P:cellular respiration"/>
    <property type="evidence" value="ECO:0007669"/>
    <property type="project" value="InterPro"/>
</dbReference>
<sequence length="146" mass="16530">MKTVHKSVLIWYAPEEMFALVTDVQHYPDFLPWCDHARVVEQDGQGMTAEVGIAMGGLRQAFVTRNVHETGRRVQMNLVRGPFSQLQGDWYFHPVGDGQQRACRVELMLRYGFDNKALAALVGPVFDRIAASMVDAFIKRAEQVYG</sequence>
<dbReference type="PANTHER" id="PTHR12901">
    <property type="entry name" value="SPERM PROTEIN HOMOLOG"/>
    <property type="match status" value="1"/>
</dbReference>
<feature type="domain" description="Coenzyme Q-binding protein COQ10 START" evidence="2">
    <location>
        <begin position="12"/>
        <end position="137"/>
    </location>
</feature>
<organism evidence="3 4">
    <name type="scientific">Paenacidovorax caeni</name>
    <dbReference type="NCBI Taxonomy" id="343013"/>
    <lineage>
        <taxon>Bacteria</taxon>
        <taxon>Pseudomonadati</taxon>
        <taxon>Pseudomonadota</taxon>
        <taxon>Betaproteobacteria</taxon>
        <taxon>Burkholderiales</taxon>
        <taxon>Comamonadaceae</taxon>
        <taxon>Paenacidovorax</taxon>
    </lineage>
</organism>
<name>A0A1I7GFH3_9BURK</name>
<evidence type="ECO:0000313" key="3">
    <source>
        <dbReference type="EMBL" id="SFU47247.1"/>
    </source>
</evidence>
<dbReference type="CDD" id="cd07813">
    <property type="entry name" value="COQ10p_like"/>
    <property type="match status" value="1"/>
</dbReference>
<dbReference type="OrthoDB" id="9804759at2"/>